<comment type="caution">
    <text evidence="1">The sequence shown here is derived from an EMBL/GenBank/DDBJ whole genome shotgun (WGS) entry which is preliminary data.</text>
</comment>
<gene>
    <name evidence="1" type="ORF">F5891DRAFT_1060614</name>
</gene>
<organism evidence="1 2">
    <name type="scientific">Suillus fuscotomentosus</name>
    <dbReference type="NCBI Taxonomy" id="1912939"/>
    <lineage>
        <taxon>Eukaryota</taxon>
        <taxon>Fungi</taxon>
        <taxon>Dikarya</taxon>
        <taxon>Basidiomycota</taxon>
        <taxon>Agaricomycotina</taxon>
        <taxon>Agaricomycetes</taxon>
        <taxon>Agaricomycetidae</taxon>
        <taxon>Boletales</taxon>
        <taxon>Suillineae</taxon>
        <taxon>Suillaceae</taxon>
        <taxon>Suillus</taxon>
    </lineage>
</organism>
<dbReference type="RefSeq" id="XP_041220535.1">
    <property type="nucleotide sequence ID" value="XM_041362884.1"/>
</dbReference>
<dbReference type="AlphaFoldDB" id="A0AAD4HGT9"/>
<keyword evidence="2" id="KW-1185">Reference proteome</keyword>
<accession>A0AAD4HGT9</accession>
<name>A0AAD4HGT9_9AGAM</name>
<protein>
    <submittedName>
        <fullName evidence="1">Uncharacterized protein</fullName>
    </submittedName>
</protein>
<dbReference type="GeneID" id="64657182"/>
<evidence type="ECO:0000313" key="2">
    <source>
        <dbReference type="Proteomes" id="UP001195769"/>
    </source>
</evidence>
<dbReference type="EMBL" id="JABBWK010000073">
    <property type="protein sequence ID" value="KAG1894959.1"/>
    <property type="molecule type" value="Genomic_DNA"/>
</dbReference>
<proteinExistence type="predicted"/>
<evidence type="ECO:0000313" key="1">
    <source>
        <dbReference type="EMBL" id="KAG1894959.1"/>
    </source>
</evidence>
<dbReference type="Proteomes" id="UP001195769">
    <property type="component" value="Unassembled WGS sequence"/>
</dbReference>
<sequence>MLGNVPVIAILTKYDMLIDRVERNLDEASRWIERQAIKELTKQKADAEVQANCVGPLKQFAGSGIPHATTSTKEDYEETLNRLIKITESCVGQHSAPEAAVMTSVTQRVDPRLKIKASIE</sequence>
<reference evidence="1" key="1">
    <citation type="journal article" date="2020" name="New Phytol.">
        <title>Comparative genomics reveals dynamic genome evolution in host specialist ectomycorrhizal fungi.</title>
        <authorList>
            <person name="Lofgren L.A."/>
            <person name="Nguyen N.H."/>
            <person name="Vilgalys R."/>
            <person name="Ruytinx J."/>
            <person name="Liao H.L."/>
            <person name="Branco S."/>
            <person name="Kuo A."/>
            <person name="LaButti K."/>
            <person name="Lipzen A."/>
            <person name="Andreopoulos W."/>
            <person name="Pangilinan J."/>
            <person name="Riley R."/>
            <person name="Hundley H."/>
            <person name="Na H."/>
            <person name="Barry K."/>
            <person name="Grigoriev I.V."/>
            <person name="Stajich J.E."/>
            <person name="Kennedy P.G."/>
        </authorList>
    </citation>
    <scope>NUCLEOTIDE SEQUENCE</scope>
    <source>
        <strain evidence="1">FC203</strain>
    </source>
</reference>